<protein>
    <submittedName>
        <fullName evidence="1">Uncharacterized protein</fullName>
    </submittedName>
</protein>
<sequence length="54" mass="6032">MPGFSHKNVVEPNVVVEQDSQADETLGRQGLGRYNLRRNPKQKILIIASATARK</sequence>
<evidence type="ECO:0000313" key="2">
    <source>
        <dbReference type="Proteomes" id="UP001497535"/>
    </source>
</evidence>
<proteinExistence type="predicted"/>
<dbReference type="Proteomes" id="UP001497535">
    <property type="component" value="Unassembled WGS sequence"/>
</dbReference>
<gene>
    <name evidence="1" type="ORF">MENTE1834_LOCUS49188</name>
</gene>
<keyword evidence="2" id="KW-1185">Reference proteome</keyword>
<name>A0ACB1B8G8_MELEN</name>
<dbReference type="EMBL" id="CAVMJV010000323">
    <property type="protein sequence ID" value="CAK5129536.1"/>
    <property type="molecule type" value="Genomic_DNA"/>
</dbReference>
<evidence type="ECO:0000313" key="1">
    <source>
        <dbReference type="EMBL" id="CAK5129536.1"/>
    </source>
</evidence>
<reference evidence="1" key="1">
    <citation type="submission" date="2023-11" db="EMBL/GenBank/DDBJ databases">
        <authorList>
            <person name="Poullet M."/>
        </authorList>
    </citation>
    <scope>NUCLEOTIDE SEQUENCE</scope>
    <source>
        <strain evidence="1">E1834</strain>
    </source>
</reference>
<organism evidence="1 2">
    <name type="scientific">Meloidogyne enterolobii</name>
    <name type="common">Root-knot nematode worm</name>
    <name type="synonym">Meloidogyne mayaguensis</name>
    <dbReference type="NCBI Taxonomy" id="390850"/>
    <lineage>
        <taxon>Eukaryota</taxon>
        <taxon>Metazoa</taxon>
        <taxon>Ecdysozoa</taxon>
        <taxon>Nematoda</taxon>
        <taxon>Chromadorea</taxon>
        <taxon>Rhabditida</taxon>
        <taxon>Tylenchina</taxon>
        <taxon>Tylenchomorpha</taxon>
        <taxon>Tylenchoidea</taxon>
        <taxon>Meloidogynidae</taxon>
        <taxon>Meloidogyninae</taxon>
        <taxon>Meloidogyne</taxon>
    </lineage>
</organism>
<comment type="caution">
    <text evidence="1">The sequence shown here is derived from an EMBL/GenBank/DDBJ whole genome shotgun (WGS) entry which is preliminary data.</text>
</comment>
<accession>A0ACB1B8G8</accession>